<dbReference type="Pfam" id="PF05495">
    <property type="entry name" value="zf-CHY"/>
    <property type="match status" value="1"/>
</dbReference>
<dbReference type="PROSITE" id="PS51266">
    <property type="entry name" value="ZF_CHY"/>
    <property type="match status" value="1"/>
</dbReference>
<dbReference type="SUPFAM" id="SSF161219">
    <property type="entry name" value="CHY zinc finger-like"/>
    <property type="match status" value="1"/>
</dbReference>
<name>A0AAW1RTV4_9CHLO</name>
<evidence type="ECO:0000256" key="3">
    <source>
        <dbReference type="ARBA" id="ARBA00022833"/>
    </source>
</evidence>
<gene>
    <name evidence="7" type="ORF">WJX81_003810</name>
</gene>
<evidence type="ECO:0000256" key="5">
    <source>
        <dbReference type="SAM" id="MobiDB-lite"/>
    </source>
</evidence>
<evidence type="ECO:0000256" key="1">
    <source>
        <dbReference type="ARBA" id="ARBA00022723"/>
    </source>
</evidence>
<comment type="caution">
    <text evidence="7">The sequence shown here is derived from an EMBL/GenBank/DDBJ whole genome shotgun (WGS) entry which is preliminary data.</text>
</comment>
<keyword evidence="1" id="KW-0479">Metal-binding</keyword>
<proteinExistence type="predicted"/>
<evidence type="ECO:0000259" key="6">
    <source>
        <dbReference type="PROSITE" id="PS51266"/>
    </source>
</evidence>
<dbReference type="InterPro" id="IPR008913">
    <property type="entry name" value="Znf_CHY"/>
</dbReference>
<dbReference type="AlphaFoldDB" id="A0AAW1RTV4"/>
<dbReference type="InterPro" id="IPR037274">
    <property type="entry name" value="Znf_CHY_sf"/>
</dbReference>
<dbReference type="GO" id="GO:0008270">
    <property type="term" value="F:zinc ion binding"/>
    <property type="evidence" value="ECO:0007669"/>
    <property type="project" value="UniProtKB-KW"/>
</dbReference>
<evidence type="ECO:0000313" key="8">
    <source>
        <dbReference type="Proteomes" id="UP001445335"/>
    </source>
</evidence>
<feature type="compositionally biased region" description="Basic and acidic residues" evidence="5">
    <location>
        <begin position="369"/>
        <end position="387"/>
    </location>
</feature>
<feature type="region of interest" description="Disordered" evidence="5">
    <location>
        <begin position="369"/>
        <end position="413"/>
    </location>
</feature>
<keyword evidence="8" id="KW-1185">Reference proteome</keyword>
<dbReference type="EMBL" id="JALJOU010000023">
    <property type="protein sequence ID" value="KAK9837114.1"/>
    <property type="molecule type" value="Genomic_DNA"/>
</dbReference>
<evidence type="ECO:0000256" key="2">
    <source>
        <dbReference type="ARBA" id="ARBA00022771"/>
    </source>
</evidence>
<reference evidence="7 8" key="1">
    <citation type="journal article" date="2024" name="Nat. Commun.">
        <title>Phylogenomics reveals the evolutionary origins of lichenization in chlorophyte algae.</title>
        <authorList>
            <person name="Puginier C."/>
            <person name="Libourel C."/>
            <person name="Otte J."/>
            <person name="Skaloud P."/>
            <person name="Haon M."/>
            <person name="Grisel S."/>
            <person name="Petersen M."/>
            <person name="Berrin J.G."/>
            <person name="Delaux P.M."/>
            <person name="Dal Grande F."/>
            <person name="Keller J."/>
        </authorList>
    </citation>
    <scope>NUCLEOTIDE SEQUENCE [LARGE SCALE GENOMIC DNA]</scope>
    <source>
        <strain evidence="7 8">SAG 245.80</strain>
    </source>
</reference>
<sequence length="413" mass="44460">MPSTALNQLQGELVELKAALKSNLKVAKGVASELQRRWRDKALQTGVSPTLRLGYVYEEARSSFVALVTCLPALWEAYESTDAQGATGCAAAEYPAPGSVRLGLAAGLPEQEARVLARLFEAEASRLAGRVDALRCLARGGGLEVRLEGLKLGSLDALEPARLVLQVSCKRCQHSGELSVATDSVDMGAKMRDGAFPAEGACIGCHQAWALAFAPRFVHEHSAVIGVLTQAAGCTPMDLLPSLFVGQCGSCSAAAAIRGVQVENAPAPIDPAFVIKEGKPLPNAGTCQHYRHSHRWLRFPCCGQRFACDLCHEEGTDGHEMKWALRMICGYCAKEQPLGERCIACGKRLARSAAGAGTGSRFWEGGEGCRDRTRMDRNDPHKYRNSEVKTSSKKSQRVGSEGKRRLQRGQKKA</sequence>
<keyword evidence="2 4" id="KW-0863">Zinc-finger</keyword>
<evidence type="ECO:0000256" key="4">
    <source>
        <dbReference type="PROSITE-ProRule" id="PRU00601"/>
    </source>
</evidence>
<protein>
    <recommendedName>
        <fullName evidence="6">CHY-type domain-containing protein</fullName>
    </recommendedName>
</protein>
<evidence type="ECO:0000313" key="7">
    <source>
        <dbReference type="EMBL" id="KAK9837114.1"/>
    </source>
</evidence>
<keyword evidence="3" id="KW-0862">Zinc</keyword>
<organism evidence="7 8">
    <name type="scientific">Elliptochloris bilobata</name>
    <dbReference type="NCBI Taxonomy" id="381761"/>
    <lineage>
        <taxon>Eukaryota</taxon>
        <taxon>Viridiplantae</taxon>
        <taxon>Chlorophyta</taxon>
        <taxon>core chlorophytes</taxon>
        <taxon>Trebouxiophyceae</taxon>
        <taxon>Trebouxiophyceae incertae sedis</taxon>
        <taxon>Elliptochloris clade</taxon>
        <taxon>Elliptochloris</taxon>
    </lineage>
</organism>
<feature type="domain" description="CHY-type" evidence="6">
    <location>
        <begin position="280"/>
        <end position="347"/>
    </location>
</feature>
<accession>A0AAW1RTV4</accession>
<dbReference type="Proteomes" id="UP001445335">
    <property type="component" value="Unassembled WGS sequence"/>
</dbReference>